<feature type="region of interest" description="Disordered" evidence="1">
    <location>
        <begin position="881"/>
        <end position="930"/>
    </location>
</feature>
<feature type="region of interest" description="Disordered" evidence="1">
    <location>
        <begin position="1"/>
        <end position="183"/>
    </location>
</feature>
<dbReference type="EMBL" id="JBBXMP010000003">
    <property type="protein sequence ID" value="KAL0071594.1"/>
    <property type="molecule type" value="Genomic_DNA"/>
</dbReference>
<feature type="region of interest" description="Disordered" evidence="1">
    <location>
        <begin position="661"/>
        <end position="690"/>
    </location>
</feature>
<evidence type="ECO:0000256" key="1">
    <source>
        <dbReference type="SAM" id="MobiDB-lite"/>
    </source>
</evidence>
<feature type="compositionally biased region" description="Basic and acidic residues" evidence="1">
    <location>
        <begin position="251"/>
        <end position="265"/>
    </location>
</feature>
<feature type="region of interest" description="Disordered" evidence="1">
    <location>
        <begin position="201"/>
        <end position="228"/>
    </location>
</feature>
<evidence type="ECO:0000313" key="3">
    <source>
        <dbReference type="EMBL" id="KAL0071594.1"/>
    </source>
</evidence>
<feature type="compositionally biased region" description="Basic and acidic residues" evidence="1">
    <location>
        <begin position="137"/>
        <end position="156"/>
    </location>
</feature>
<feature type="domain" description="PIN" evidence="2">
    <location>
        <begin position="981"/>
        <end position="1129"/>
    </location>
</feature>
<dbReference type="InterPro" id="IPR011990">
    <property type="entry name" value="TPR-like_helical_dom_sf"/>
</dbReference>
<dbReference type="SMART" id="SM00670">
    <property type="entry name" value="PINc"/>
    <property type="match status" value="1"/>
</dbReference>
<feature type="compositionally biased region" description="Low complexity" evidence="1">
    <location>
        <begin position="201"/>
        <end position="215"/>
    </location>
</feature>
<dbReference type="Gene3D" id="3.40.50.1010">
    <property type="entry name" value="5'-nuclease"/>
    <property type="match status" value="1"/>
</dbReference>
<feature type="compositionally biased region" description="Basic and acidic residues" evidence="1">
    <location>
        <begin position="881"/>
        <end position="898"/>
    </location>
</feature>
<protein>
    <recommendedName>
        <fullName evidence="2">PIN domain-containing protein</fullName>
    </recommendedName>
</protein>
<keyword evidence="4" id="KW-1185">Reference proteome</keyword>
<feature type="compositionally biased region" description="Basic and acidic residues" evidence="1">
    <location>
        <begin position="217"/>
        <end position="226"/>
    </location>
</feature>
<comment type="caution">
    <text evidence="3">The sequence shown here is derived from an EMBL/GenBank/DDBJ whole genome shotgun (WGS) entry which is preliminary data.</text>
</comment>
<dbReference type="Proteomes" id="UP001437256">
    <property type="component" value="Unassembled WGS sequence"/>
</dbReference>
<feature type="compositionally biased region" description="Acidic residues" evidence="1">
    <location>
        <begin position="906"/>
        <end position="915"/>
    </location>
</feature>
<dbReference type="SUPFAM" id="SSF88723">
    <property type="entry name" value="PIN domain-like"/>
    <property type="match status" value="1"/>
</dbReference>
<name>A0ABR3ADU4_9AGAR</name>
<dbReference type="InterPro" id="IPR045153">
    <property type="entry name" value="Est1/Ebs1-like"/>
</dbReference>
<evidence type="ECO:0000259" key="2">
    <source>
        <dbReference type="SMART" id="SM00670"/>
    </source>
</evidence>
<dbReference type="PANTHER" id="PTHR15696:SF0">
    <property type="entry name" value="TELOMERASE-BINDING PROTEIN EST1A"/>
    <property type="match status" value="1"/>
</dbReference>
<dbReference type="InterPro" id="IPR002716">
    <property type="entry name" value="PIN_dom"/>
</dbReference>
<sequence length="1152" mass="129614">MAKGNPQPTDIDEKLIALRRRTALQTRPKEKSERPASERPEKSPRPVAGPSQPQRMSPKRQHAAPQVIIQRPTAEADPEDFSRRLNISTHSSPRAAHSPSKSNPHSKLFNPDRDPIPTMRRTAEPDAMSDTPSGGRPARDSDAPTRQLFDHRKDNPIRFSVLGRPNQQTQRPVPTPKSSGEYISASSTSSYAASQVSSTFTLSSTTDGSSASSALFDRGDKPHDESSGTNVFALQLKKLYRAITSMEMKIQKEEHDEEKDSRDSNRILVKGRNGQPEGTEAEREKEKWTRRIEEHKTLAETIHTLLGISLAPSVPASLRNIPTKYNIMVRLWTFGFHKLLEDLRRASLTSPLALEHLQSFIYYAYTFYTSLLEEPPLVQFKSSWLEALGDLARYRMMVATMINGSTGPSYAAVKAASEATPRPENSANGLVIPHNSGTKSVSNAAAARIDDSPSPSVGLAAARSMELRPEVEQWRHLARDWYGKGLTEQPGTGRLHGHLGMLSREVRGGTAGGLSFREKVCSAFIYLLSSNRQLKMPELCCSMTTLHPFSVSRESILSIWAPEAQARRQLPETHLPDLFVFLHGMLFTNIQLDDFRPTLFRFIERLELEGAEERVWTMMAVVNIGAILEYNKSNSILKRCGGVSSREAGSVNPVRLMAKKEAKDDDKMDIDEEKGSVFSPPPSDGEPDGIEKSMGFKLALELTFAMLSYVLRHPFRRASTYSKSRLNPYLTVILTFLATMLRHEKTREVMERSIPWEELATFFTTIPRTIMHSQGLDRVAATDGDRWLMLTTSCAPPLPEDWCLRGMEQAEIEVLDELEVEEMDDGRIESDAEEEDNSQTKKRYIRIVRSAVSLAGIVPGFTWVEGTREWRVEGELSEKVQRWKEEDRKEKEEEERRKQGTRWADDSMDVDEDCPEGSLESSSDDDDEFDTPEIRELKERRRHLQSLLKSSQMDFDRSRVRRSSAKEARSQQALPMQPGYTVLVVDTNILLSALSMFSSLVESLHWTILVPLPVIMELDGLKANTSSQLSEAAENALTYITSHIRSHSASLKVQTSKGNYLTSLNVRTEAVDFAHGRKERSMDDLILKTAIWHEEHWTDRSAMLKSDDTKKVPDAVKVVLLTLDRNLRLKARSRQLPAAGEKDLGLLLSDGK</sequence>
<accession>A0ABR3ADU4</accession>
<dbReference type="PANTHER" id="PTHR15696">
    <property type="entry name" value="SMG-7 SUPPRESSOR WITH MORPHOLOGICAL EFFECT ON GENITALIA PROTEIN 7"/>
    <property type="match status" value="1"/>
</dbReference>
<reference evidence="3 4" key="1">
    <citation type="submission" date="2024-05" db="EMBL/GenBank/DDBJ databases">
        <title>A draft genome resource for the thread blight pathogen Marasmius tenuissimus strain MS-2.</title>
        <authorList>
            <person name="Yulfo-Soto G.E."/>
            <person name="Baruah I.K."/>
            <person name="Amoako-Attah I."/>
            <person name="Bukari Y."/>
            <person name="Meinhardt L.W."/>
            <person name="Bailey B.A."/>
            <person name="Cohen S.P."/>
        </authorList>
    </citation>
    <scope>NUCLEOTIDE SEQUENCE [LARGE SCALE GENOMIC DNA]</scope>
    <source>
        <strain evidence="3 4">MS-2</strain>
    </source>
</reference>
<gene>
    <name evidence="3" type="ORF">AAF712_001451</name>
</gene>
<dbReference type="CDD" id="cd09880">
    <property type="entry name" value="PIN_Smg5-6-like"/>
    <property type="match status" value="1"/>
</dbReference>
<organism evidence="3 4">
    <name type="scientific">Marasmius tenuissimus</name>
    <dbReference type="NCBI Taxonomy" id="585030"/>
    <lineage>
        <taxon>Eukaryota</taxon>
        <taxon>Fungi</taxon>
        <taxon>Dikarya</taxon>
        <taxon>Basidiomycota</taxon>
        <taxon>Agaricomycotina</taxon>
        <taxon>Agaricomycetes</taxon>
        <taxon>Agaricomycetidae</taxon>
        <taxon>Agaricales</taxon>
        <taxon>Marasmiineae</taxon>
        <taxon>Marasmiaceae</taxon>
        <taxon>Marasmius</taxon>
    </lineage>
</organism>
<dbReference type="InterPro" id="IPR029060">
    <property type="entry name" value="PIN-like_dom_sf"/>
</dbReference>
<evidence type="ECO:0000313" key="4">
    <source>
        <dbReference type="Proteomes" id="UP001437256"/>
    </source>
</evidence>
<feature type="compositionally biased region" description="Basic and acidic residues" evidence="1">
    <location>
        <begin position="27"/>
        <end position="44"/>
    </location>
</feature>
<dbReference type="Pfam" id="PF13638">
    <property type="entry name" value="PIN_4"/>
    <property type="match status" value="1"/>
</dbReference>
<feature type="region of interest" description="Disordered" evidence="1">
    <location>
        <begin position="251"/>
        <end position="288"/>
    </location>
</feature>
<dbReference type="Gene3D" id="1.25.40.10">
    <property type="entry name" value="Tetratricopeptide repeat domain"/>
    <property type="match status" value="1"/>
</dbReference>
<dbReference type="SUPFAM" id="SSF48452">
    <property type="entry name" value="TPR-like"/>
    <property type="match status" value="1"/>
</dbReference>
<proteinExistence type="predicted"/>